<evidence type="ECO:0000259" key="1">
    <source>
        <dbReference type="PROSITE" id="PS51186"/>
    </source>
</evidence>
<dbReference type="STRING" id="1445510.YC6258_03831"/>
<feature type="domain" description="N-acetyltransferase" evidence="1">
    <location>
        <begin position="56"/>
        <end position="213"/>
    </location>
</feature>
<protein>
    <submittedName>
        <fullName evidence="2">Acetyltransferase</fullName>
    </submittedName>
</protein>
<dbReference type="GO" id="GO:0016747">
    <property type="term" value="F:acyltransferase activity, transferring groups other than amino-acyl groups"/>
    <property type="evidence" value="ECO:0007669"/>
    <property type="project" value="InterPro"/>
</dbReference>
<dbReference type="AlphaFoldDB" id="A0A0C5VMC4"/>
<dbReference type="Gene3D" id="3.40.630.30">
    <property type="match status" value="1"/>
</dbReference>
<dbReference type="OrthoDB" id="6195612at2"/>
<accession>A0A0C5VMC4</accession>
<dbReference type="HOGENOM" id="CLU_091684_0_0_6"/>
<dbReference type="PATRIC" id="fig|1445510.3.peg.3808"/>
<reference evidence="2 3" key="1">
    <citation type="submission" date="2014-01" db="EMBL/GenBank/DDBJ databases">
        <title>Full genme sequencing of cellulolytic bacterium Gynuella sunshinyii YC6258T gen. nov., sp. nov.</title>
        <authorList>
            <person name="Khan H."/>
            <person name="Chung E.J."/>
            <person name="Chung Y.R."/>
        </authorList>
    </citation>
    <scope>NUCLEOTIDE SEQUENCE [LARGE SCALE GENOMIC DNA]</scope>
    <source>
        <strain evidence="2 3">YC6258</strain>
    </source>
</reference>
<name>A0A0C5VMC4_9GAMM</name>
<keyword evidence="3" id="KW-1185">Reference proteome</keyword>
<proteinExistence type="predicted"/>
<dbReference type="InterPro" id="IPR016181">
    <property type="entry name" value="Acyl_CoA_acyltransferase"/>
</dbReference>
<organism evidence="2 3">
    <name type="scientific">Gynuella sunshinyii YC6258</name>
    <dbReference type="NCBI Taxonomy" id="1445510"/>
    <lineage>
        <taxon>Bacteria</taxon>
        <taxon>Pseudomonadati</taxon>
        <taxon>Pseudomonadota</taxon>
        <taxon>Gammaproteobacteria</taxon>
        <taxon>Oceanospirillales</taxon>
        <taxon>Saccharospirillaceae</taxon>
        <taxon>Gynuella</taxon>
    </lineage>
</organism>
<gene>
    <name evidence="2" type="ORF">YC6258_03831</name>
</gene>
<dbReference type="SUPFAM" id="SSF55729">
    <property type="entry name" value="Acyl-CoA N-acyltransferases (Nat)"/>
    <property type="match status" value="1"/>
</dbReference>
<sequence>MSSAVSSDLSSYKVVTLDRSISRQARSLLYHCYRHEPTFQLLLQHQSPGYKQRIRATIRELIKLHFDRNETVFGVVDEVHDHLAGIAFVSDIELKMDLSDQFMWRLKMFLTTGYECTKGFIQYLTEVQQAIPSKHHRMVNLIGVHPDYQRLGLGRMLMDSIHEYCAKDENSIGIFLDTGNRRYSDFYKSMGYKVFKTVKVGEIEEAVFHKPCEKHKNSVM</sequence>
<dbReference type="PROSITE" id="PS51186">
    <property type="entry name" value="GNAT"/>
    <property type="match status" value="1"/>
</dbReference>
<evidence type="ECO:0000313" key="3">
    <source>
        <dbReference type="Proteomes" id="UP000032266"/>
    </source>
</evidence>
<dbReference type="Pfam" id="PF13508">
    <property type="entry name" value="Acetyltransf_7"/>
    <property type="match status" value="1"/>
</dbReference>
<evidence type="ECO:0000313" key="2">
    <source>
        <dbReference type="EMBL" id="AJQ95867.1"/>
    </source>
</evidence>
<dbReference type="InterPro" id="IPR000182">
    <property type="entry name" value="GNAT_dom"/>
</dbReference>
<keyword evidence="2" id="KW-0808">Transferase</keyword>
<dbReference type="KEGG" id="gsn:YC6258_03831"/>
<dbReference type="EMBL" id="CP007142">
    <property type="protein sequence ID" value="AJQ95867.1"/>
    <property type="molecule type" value="Genomic_DNA"/>
</dbReference>
<dbReference type="CDD" id="cd04301">
    <property type="entry name" value="NAT_SF"/>
    <property type="match status" value="1"/>
</dbReference>
<dbReference type="Proteomes" id="UP000032266">
    <property type="component" value="Chromosome"/>
</dbReference>